<proteinExistence type="predicted"/>
<name>A0A914RWS6_PAREQ</name>
<dbReference type="Proteomes" id="UP000887564">
    <property type="component" value="Unplaced"/>
</dbReference>
<reference evidence="2" key="1">
    <citation type="submission" date="2022-11" db="UniProtKB">
        <authorList>
            <consortium name="WormBaseParasite"/>
        </authorList>
    </citation>
    <scope>IDENTIFICATION</scope>
</reference>
<dbReference type="WBParaSite" id="PEQ_0000931901-mRNA-1">
    <property type="protein sequence ID" value="PEQ_0000931901-mRNA-1"/>
    <property type="gene ID" value="PEQ_0000931901"/>
</dbReference>
<organism evidence="1 2">
    <name type="scientific">Parascaris equorum</name>
    <name type="common">Equine roundworm</name>
    <dbReference type="NCBI Taxonomy" id="6256"/>
    <lineage>
        <taxon>Eukaryota</taxon>
        <taxon>Metazoa</taxon>
        <taxon>Ecdysozoa</taxon>
        <taxon>Nematoda</taxon>
        <taxon>Chromadorea</taxon>
        <taxon>Rhabditida</taxon>
        <taxon>Spirurina</taxon>
        <taxon>Ascaridomorpha</taxon>
        <taxon>Ascaridoidea</taxon>
        <taxon>Ascarididae</taxon>
        <taxon>Parascaris</taxon>
    </lineage>
</organism>
<keyword evidence="1" id="KW-1185">Reference proteome</keyword>
<evidence type="ECO:0000313" key="2">
    <source>
        <dbReference type="WBParaSite" id="PEQ_0000931901-mRNA-1"/>
    </source>
</evidence>
<sequence length="45" mass="4925">MVSERDAAMFNASLSSSGSVLRRLVVAESMAIFHSISDIIEALRR</sequence>
<protein>
    <submittedName>
        <fullName evidence="2">Uncharacterized protein</fullName>
    </submittedName>
</protein>
<accession>A0A914RWS6</accession>
<evidence type="ECO:0000313" key="1">
    <source>
        <dbReference type="Proteomes" id="UP000887564"/>
    </source>
</evidence>
<dbReference type="AlphaFoldDB" id="A0A914RWS6"/>